<keyword evidence="2" id="KW-0344">Guanine-nucleotide releasing factor</keyword>
<dbReference type="PANTHER" id="PTHR13276:SF0">
    <property type="entry name" value="GUANINE NUCLEOTIDE EXCHANGE FACTOR MSS4"/>
    <property type="match status" value="1"/>
</dbReference>
<keyword evidence="1" id="KW-0813">Transport</keyword>
<dbReference type="AlphaFoldDB" id="A0AA35RF16"/>
<dbReference type="Pfam" id="PF04421">
    <property type="entry name" value="Mss4"/>
    <property type="match status" value="1"/>
</dbReference>
<dbReference type="GO" id="GO:0015031">
    <property type="term" value="P:protein transport"/>
    <property type="evidence" value="ECO:0007669"/>
    <property type="project" value="UniProtKB-KW"/>
</dbReference>
<proteinExistence type="predicted"/>
<dbReference type="InterPro" id="IPR011323">
    <property type="entry name" value="Mss4/transl-control_tumour"/>
</dbReference>
<accession>A0AA35RF16</accession>
<dbReference type="PANTHER" id="PTHR13276">
    <property type="entry name" value="GUANINE NUCLEOTIDE EXCHANGE FACTOR MSS4"/>
    <property type="match status" value="1"/>
</dbReference>
<dbReference type="GO" id="GO:0007264">
    <property type="term" value="P:small GTPase-mediated signal transduction"/>
    <property type="evidence" value="ECO:0007669"/>
    <property type="project" value="InterPro"/>
</dbReference>
<evidence type="ECO:0000313" key="4">
    <source>
        <dbReference type="EMBL" id="CAI8010275.1"/>
    </source>
</evidence>
<evidence type="ECO:0000313" key="5">
    <source>
        <dbReference type="Proteomes" id="UP001174909"/>
    </source>
</evidence>
<reference evidence="4" key="1">
    <citation type="submission" date="2023-03" db="EMBL/GenBank/DDBJ databases">
        <authorList>
            <person name="Steffen K."/>
            <person name="Cardenas P."/>
        </authorList>
    </citation>
    <scope>NUCLEOTIDE SEQUENCE</scope>
</reference>
<evidence type="ECO:0000256" key="2">
    <source>
        <dbReference type="ARBA" id="ARBA00022658"/>
    </source>
</evidence>
<comment type="caution">
    <text evidence="4">The sequence shown here is derived from an EMBL/GenBank/DDBJ whole genome shotgun (WGS) entry which is preliminary data.</text>
</comment>
<evidence type="ECO:0000256" key="3">
    <source>
        <dbReference type="ARBA" id="ARBA00022927"/>
    </source>
</evidence>
<dbReference type="GO" id="GO:0005085">
    <property type="term" value="F:guanyl-nucleotide exchange factor activity"/>
    <property type="evidence" value="ECO:0007669"/>
    <property type="project" value="UniProtKB-KW"/>
</dbReference>
<dbReference type="GO" id="GO:0016020">
    <property type="term" value="C:membrane"/>
    <property type="evidence" value="ECO:0007669"/>
    <property type="project" value="TreeGrafter"/>
</dbReference>
<dbReference type="GO" id="GO:0005829">
    <property type="term" value="C:cytosol"/>
    <property type="evidence" value="ECO:0007669"/>
    <property type="project" value="TreeGrafter"/>
</dbReference>
<sequence>MTDKYNIGSEPTGDTITRFWLVSDMFHFENLGFSKTVDGKVKYLICADCERGPIGWHSLDNRTEYLIAAERVQYCSS</sequence>
<protein>
    <submittedName>
        <fullName evidence="4">Guanine nucleotide exchange factor MSS4</fullName>
    </submittedName>
</protein>
<dbReference type="GO" id="GO:0008270">
    <property type="term" value="F:zinc ion binding"/>
    <property type="evidence" value="ECO:0007669"/>
    <property type="project" value="TreeGrafter"/>
</dbReference>
<evidence type="ECO:0000256" key="1">
    <source>
        <dbReference type="ARBA" id="ARBA00022448"/>
    </source>
</evidence>
<dbReference type="Gene3D" id="2.170.150.10">
    <property type="entry name" value="Metal Binding Protein, Guanine Nucleotide Exchange Factor, Chain A"/>
    <property type="match status" value="1"/>
</dbReference>
<dbReference type="SUPFAM" id="SSF51316">
    <property type="entry name" value="Mss4-like"/>
    <property type="match status" value="1"/>
</dbReference>
<dbReference type="InterPro" id="IPR007515">
    <property type="entry name" value="Mss4"/>
</dbReference>
<dbReference type="InterPro" id="IPR011057">
    <property type="entry name" value="Mss4-like_sf"/>
</dbReference>
<name>A0AA35RF16_GEOBA</name>
<gene>
    <name evidence="4" type="ORF">GBAR_LOCUS6774</name>
</gene>
<dbReference type="GO" id="GO:0006892">
    <property type="term" value="P:post-Golgi vesicle-mediated transport"/>
    <property type="evidence" value="ECO:0007669"/>
    <property type="project" value="TreeGrafter"/>
</dbReference>
<keyword evidence="3" id="KW-0653">Protein transport</keyword>
<dbReference type="PROSITE" id="PS51796">
    <property type="entry name" value="MSS4"/>
    <property type="match status" value="1"/>
</dbReference>
<keyword evidence="5" id="KW-1185">Reference proteome</keyword>
<organism evidence="4 5">
    <name type="scientific">Geodia barretti</name>
    <name type="common">Barrett's horny sponge</name>
    <dbReference type="NCBI Taxonomy" id="519541"/>
    <lineage>
        <taxon>Eukaryota</taxon>
        <taxon>Metazoa</taxon>
        <taxon>Porifera</taxon>
        <taxon>Demospongiae</taxon>
        <taxon>Heteroscleromorpha</taxon>
        <taxon>Tetractinellida</taxon>
        <taxon>Astrophorina</taxon>
        <taxon>Geodiidae</taxon>
        <taxon>Geodia</taxon>
    </lineage>
</organism>
<dbReference type="Proteomes" id="UP001174909">
    <property type="component" value="Unassembled WGS sequence"/>
</dbReference>
<dbReference type="EMBL" id="CASHTH010001023">
    <property type="protein sequence ID" value="CAI8010275.1"/>
    <property type="molecule type" value="Genomic_DNA"/>
</dbReference>